<evidence type="ECO:0000313" key="3">
    <source>
        <dbReference type="EMBL" id="KAG5664624.1"/>
    </source>
</evidence>
<sequence>MYIQVAVLEQGQKSREKSSPFILTIWCCCRILLYRFCEPSTDLLRPKSKYQPVLHTSTMTSTENPFPLASESYHDNAPSTDSGSEAGAAGDSSGNSVSISQGGMIAIIVVVVVVSIIGISTAILFFLAKRREWTVRETLRKSARKVVTALTPRRAEFPSSVKDGPVPSHRNRTRIDDDVPPTPRIRPEDLEKGLAQAKAKRKDKKWSRK</sequence>
<gene>
    <name evidence="3" type="ORF">KAF25_008358</name>
</gene>
<reference evidence="3" key="1">
    <citation type="submission" date="2021-04" db="EMBL/GenBank/DDBJ databases">
        <title>Draft genome of Fusarium avenaceum strain F156N33, isolated from an atmospheric sample in Virginia.</title>
        <authorList>
            <person name="Yang S."/>
            <person name="Vinatzer B.A."/>
            <person name="Coleman J."/>
        </authorList>
    </citation>
    <scope>NUCLEOTIDE SEQUENCE</scope>
    <source>
        <strain evidence="3">F156N33</strain>
    </source>
</reference>
<keyword evidence="2" id="KW-0812">Transmembrane</keyword>
<proteinExistence type="predicted"/>
<keyword evidence="2" id="KW-1133">Transmembrane helix</keyword>
<feature type="region of interest" description="Disordered" evidence="1">
    <location>
        <begin position="58"/>
        <end position="94"/>
    </location>
</feature>
<feature type="transmembrane region" description="Helical" evidence="2">
    <location>
        <begin position="104"/>
        <end position="127"/>
    </location>
</feature>
<accession>A0A9P7HA68</accession>
<dbReference type="EMBL" id="JAGPUO010000002">
    <property type="protein sequence ID" value="KAG5664624.1"/>
    <property type="molecule type" value="Genomic_DNA"/>
</dbReference>
<protein>
    <submittedName>
        <fullName evidence="3">Uncharacterized protein</fullName>
    </submittedName>
</protein>
<evidence type="ECO:0000256" key="2">
    <source>
        <dbReference type="SAM" id="Phobius"/>
    </source>
</evidence>
<name>A0A9P7HA68_9HYPO</name>
<feature type="region of interest" description="Disordered" evidence="1">
    <location>
        <begin position="157"/>
        <end position="209"/>
    </location>
</feature>
<organism evidence="3 4">
    <name type="scientific">Fusarium avenaceum</name>
    <dbReference type="NCBI Taxonomy" id="40199"/>
    <lineage>
        <taxon>Eukaryota</taxon>
        <taxon>Fungi</taxon>
        <taxon>Dikarya</taxon>
        <taxon>Ascomycota</taxon>
        <taxon>Pezizomycotina</taxon>
        <taxon>Sordariomycetes</taxon>
        <taxon>Hypocreomycetidae</taxon>
        <taxon>Hypocreales</taxon>
        <taxon>Nectriaceae</taxon>
        <taxon>Fusarium</taxon>
        <taxon>Fusarium tricinctum species complex</taxon>
    </lineage>
</organism>
<keyword evidence="2" id="KW-0472">Membrane</keyword>
<feature type="compositionally biased region" description="Low complexity" evidence="1">
    <location>
        <begin position="79"/>
        <end position="94"/>
    </location>
</feature>
<dbReference type="AlphaFoldDB" id="A0A9P7HA68"/>
<comment type="caution">
    <text evidence="3">The sequence shown here is derived from an EMBL/GenBank/DDBJ whole genome shotgun (WGS) entry which is preliminary data.</text>
</comment>
<dbReference type="Proteomes" id="UP000782241">
    <property type="component" value="Unassembled WGS sequence"/>
</dbReference>
<feature type="compositionally biased region" description="Basic residues" evidence="1">
    <location>
        <begin position="198"/>
        <end position="209"/>
    </location>
</feature>
<keyword evidence="4" id="KW-1185">Reference proteome</keyword>
<evidence type="ECO:0000313" key="4">
    <source>
        <dbReference type="Proteomes" id="UP000782241"/>
    </source>
</evidence>
<evidence type="ECO:0000256" key="1">
    <source>
        <dbReference type="SAM" id="MobiDB-lite"/>
    </source>
</evidence>